<dbReference type="PANTHER" id="PTHR27002:SF181">
    <property type="entry name" value="RECEPTOR-LIKE SERINE_THREONINE-PROTEIN KINASE"/>
    <property type="match status" value="1"/>
</dbReference>
<evidence type="ECO:0000256" key="5">
    <source>
        <dbReference type="ARBA" id="ARBA00022692"/>
    </source>
</evidence>
<gene>
    <name evidence="16" type="ORF">Syun_010230</name>
</gene>
<keyword evidence="2" id="KW-0723">Serine/threonine-protein kinase</keyword>
<evidence type="ECO:0000256" key="10">
    <source>
        <dbReference type="ARBA" id="ARBA00022840"/>
    </source>
</evidence>
<evidence type="ECO:0000256" key="2">
    <source>
        <dbReference type="ARBA" id="ARBA00022527"/>
    </source>
</evidence>
<evidence type="ECO:0000256" key="3">
    <source>
        <dbReference type="ARBA" id="ARBA00022553"/>
    </source>
</evidence>
<dbReference type="SUPFAM" id="SSF56112">
    <property type="entry name" value="Protein kinase-like (PK-like)"/>
    <property type="match status" value="1"/>
</dbReference>
<dbReference type="GO" id="GO:0004674">
    <property type="term" value="F:protein serine/threonine kinase activity"/>
    <property type="evidence" value="ECO:0007669"/>
    <property type="project" value="UniProtKB-KW"/>
</dbReference>
<dbReference type="AlphaFoldDB" id="A0AAP0KG31"/>
<dbReference type="PROSITE" id="PS50011">
    <property type="entry name" value="PROTEIN_KINASE_DOM"/>
    <property type="match status" value="1"/>
</dbReference>
<dbReference type="InterPro" id="IPR000719">
    <property type="entry name" value="Prot_kinase_dom"/>
</dbReference>
<evidence type="ECO:0000313" key="16">
    <source>
        <dbReference type="EMBL" id="KAK9151921.1"/>
    </source>
</evidence>
<dbReference type="Pfam" id="PF07714">
    <property type="entry name" value="PK_Tyr_Ser-Thr"/>
    <property type="match status" value="1"/>
</dbReference>
<dbReference type="Proteomes" id="UP001420932">
    <property type="component" value="Unassembled WGS sequence"/>
</dbReference>
<comment type="caution">
    <text evidence="16">The sequence shown here is derived from an EMBL/GenBank/DDBJ whole genome shotgun (WGS) entry which is preliminary data.</text>
</comment>
<evidence type="ECO:0000259" key="15">
    <source>
        <dbReference type="PROSITE" id="PS50011"/>
    </source>
</evidence>
<keyword evidence="14" id="KW-0325">Glycoprotein</keyword>
<keyword evidence="7" id="KW-0677">Repeat</keyword>
<dbReference type="PANTHER" id="PTHR27002">
    <property type="entry name" value="RECEPTOR-LIKE SERINE/THREONINE-PROTEIN KINASE SD1-8"/>
    <property type="match status" value="1"/>
</dbReference>
<dbReference type="Gene3D" id="3.30.200.20">
    <property type="entry name" value="Phosphorylase Kinase, domain 1"/>
    <property type="match status" value="1"/>
</dbReference>
<feature type="domain" description="Protein kinase" evidence="15">
    <location>
        <begin position="1"/>
        <end position="242"/>
    </location>
</feature>
<dbReference type="GO" id="GO:0005524">
    <property type="term" value="F:ATP binding"/>
    <property type="evidence" value="ECO:0007669"/>
    <property type="project" value="UniProtKB-KW"/>
</dbReference>
<reference evidence="16 17" key="1">
    <citation type="submission" date="2024-01" db="EMBL/GenBank/DDBJ databases">
        <title>Genome assemblies of Stephania.</title>
        <authorList>
            <person name="Yang L."/>
        </authorList>
    </citation>
    <scope>NUCLEOTIDE SEQUENCE [LARGE SCALE GENOMIC DNA]</scope>
    <source>
        <strain evidence="16">YNDBR</strain>
        <tissue evidence="16">Leaf</tissue>
    </source>
</reference>
<evidence type="ECO:0000256" key="11">
    <source>
        <dbReference type="ARBA" id="ARBA00022989"/>
    </source>
</evidence>
<dbReference type="InterPro" id="IPR001245">
    <property type="entry name" value="Ser-Thr/Tyr_kinase_cat_dom"/>
</dbReference>
<evidence type="ECO:0000256" key="7">
    <source>
        <dbReference type="ARBA" id="ARBA00022737"/>
    </source>
</evidence>
<keyword evidence="17" id="KW-1185">Reference proteome</keyword>
<dbReference type="InterPro" id="IPR011009">
    <property type="entry name" value="Kinase-like_dom_sf"/>
</dbReference>
<evidence type="ECO:0000256" key="12">
    <source>
        <dbReference type="ARBA" id="ARBA00023136"/>
    </source>
</evidence>
<dbReference type="FunFam" id="1.10.510.10:FF:000343">
    <property type="entry name" value="Cysteine-rich receptor-like protein kinase 28"/>
    <property type="match status" value="1"/>
</dbReference>
<keyword evidence="4" id="KW-0808">Transferase</keyword>
<evidence type="ECO:0000256" key="9">
    <source>
        <dbReference type="ARBA" id="ARBA00022777"/>
    </source>
</evidence>
<dbReference type="SMART" id="SM00220">
    <property type="entry name" value="S_TKc"/>
    <property type="match status" value="1"/>
</dbReference>
<protein>
    <recommendedName>
        <fullName evidence="15">Protein kinase domain-containing protein</fullName>
    </recommendedName>
</protein>
<keyword evidence="9" id="KW-0418">Kinase</keyword>
<organism evidence="16 17">
    <name type="scientific">Stephania yunnanensis</name>
    <dbReference type="NCBI Taxonomy" id="152371"/>
    <lineage>
        <taxon>Eukaryota</taxon>
        <taxon>Viridiplantae</taxon>
        <taxon>Streptophyta</taxon>
        <taxon>Embryophyta</taxon>
        <taxon>Tracheophyta</taxon>
        <taxon>Spermatophyta</taxon>
        <taxon>Magnoliopsida</taxon>
        <taxon>Ranunculales</taxon>
        <taxon>Menispermaceae</taxon>
        <taxon>Menispermoideae</taxon>
        <taxon>Cissampelideae</taxon>
        <taxon>Stephania</taxon>
    </lineage>
</organism>
<evidence type="ECO:0000256" key="4">
    <source>
        <dbReference type="ARBA" id="ARBA00022679"/>
    </source>
</evidence>
<evidence type="ECO:0000313" key="17">
    <source>
        <dbReference type="Proteomes" id="UP001420932"/>
    </source>
</evidence>
<keyword evidence="11" id="KW-1133">Transmembrane helix</keyword>
<dbReference type="EMBL" id="JBBNAF010000004">
    <property type="protein sequence ID" value="KAK9151921.1"/>
    <property type="molecule type" value="Genomic_DNA"/>
</dbReference>
<evidence type="ECO:0000256" key="6">
    <source>
        <dbReference type="ARBA" id="ARBA00022729"/>
    </source>
</evidence>
<name>A0AAP0KG31_9MAGN</name>
<dbReference type="InterPro" id="IPR008271">
    <property type="entry name" value="Ser/Thr_kinase_AS"/>
</dbReference>
<sequence length="264" mass="29913">MLLHKLQHRNLVKLLGFCLEGEEKLLIYEYVPNGSLDKYLFDPTKKACLDWERRYNIIRGIARGMLYLHEESRLRIIHRDLKASNILLGDRMNSQISDFGMARLFGVNQTHQKTKMVAGTFGYMAPEYVVNGMISMKSDVYSFGVLVLEIMSGQQIINENQGDSPKGLTSIAWEHWREGTALQFVDPCLSTTSSLDEVMKCLHIGLLCIQKNVEDRPTMASVMVMLDSDSITLATPSPPPFLESENLFAVRSRSSAASNYRQQL</sequence>
<keyword evidence="13" id="KW-0675">Receptor</keyword>
<evidence type="ECO:0000256" key="1">
    <source>
        <dbReference type="ARBA" id="ARBA00004167"/>
    </source>
</evidence>
<dbReference type="Gene3D" id="1.10.510.10">
    <property type="entry name" value="Transferase(Phosphotransferase) domain 1"/>
    <property type="match status" value="1"/>
</dbReference>
<accession>A0AAP0KG31</accession>
<evidence type="ECO:0000256" key="14">
    <source>
        <dbReference type="ARBA" id="ARBA00023180"/>
    </source>
</evidence>
<keyword evidence="8" id="KW-0547">Nucleotide-binding</keyword>
<keyword evidence="12" id="KW-0472">Membrane</keyword>
<keyword evidence="10" id="KW-0067">ATP-binding</keyword>
<keyword evidence="5" id="KW-0812">Transmembrane</keyword>
<dbReference type="PIRSF" id="PIRSF000654">
    <property type="entry name" value="Integrin-linked_kinase"/>
    <property type="match status" value="1"/>
</dbReference>
<dbReference type="GO" id="GO:0005886">
    <property type="term" value="C:plasma membrane"/>
    <property type="evidence" value="ECO:0007669"/>
    <property type="project" value="TreeGrafter"/>
</dbReference>
<evidence type="ECO:0000256" key="13">
    <source>
        <dbReference type="ARBA" id="ARBA00023170"/>
    </source>
</evidence>
<evidence type="ECO:0000256" key="8">
    <source>
        <dbReference type="ARBA" id="ARBA00022741"/>
    </source>
</evidence>
<keyword evidence="6" id="KW-0732">Signal</keyword>
<proteinExistence type="predicted"/>
<dbReference type="PROSITE" id="PS00108">
    <property type="entry name" value="PROTEIN_KINASE_ST"/>
    <property type="match status" value="1"/>
</dbReference>
<keyword evidence="3" id="KW-0597">Phosphoprotein</keyword>
<comment type="subcellular location">
    <subcellularLocation>
        <location evidence="1">Membrane</location>
        <topology evidence="1">Single-pass membrane protein</topology>
    </subcellularLocation>
</comment>